<accession>A0ACB8Z5N9</accession>
<organism evidence="1 2">
    <name type="scientific">Arctium lappa</name>
    <name type="common">Greater burdock</name>
    <name type="synonym">Lappa major</name>
    <dbReference type="NCBI Taxonomy" id="4217"/>
    <lineage>
        <taxon>Eukaryota</taxon>
        <taxon>Viridiplantae</taxon>
        <taxon>Streptophyta</taxon>
        <taxon>Embryophyta</taxon>
        <taxon>Tracheophyta</taxon>
        <taxon>Spermatophyta</taxon>
        <taxon>Magnoliopsida</taxon>
        <taxon>eudicotyledons</taxon>
        <taxon>Gunneridae</taxon>
        <taxon>Pentapetalae</taxon>
        <taxon>asterids</taxon>
        <taxon>campanulids</taxon>
        <taxon>Asterales</taxon>
        <taxon>Asteraceae</taxon>
        <taxon>Carduoideae</taxon>
        <taxon>Cardueae</taxon>
        <taxon>Arctiinae</taxon>
        <taxon>Arctium</taxon>
    </lineage>
</organism>
<evidence type="ECO:0000313" key="2">
    <source>
        <dbReference type="Proteomes" id="UP001055879"/>
    </source>
</evidence>
<comment type="caution">
    <text evidence="1">The sequence shown here is derived from an EMBL/GenBank/DDBJ whole genome shotgun (WGS) entry which is preliminary data.</text>
</comment>
<evidence type="ECO:0000313" key="1">
    <source>
        <dbReference type="EMBL" id="KAI3692610.1"/>
    </source>
</evidence>
<proteinExistence type="predicted"/>
<sequence length="87" mass="9110">MRIIRTARIAMMIPQQQVVMGFAWRSLVSMIFVLGVNGPKRYSGDGDGSALVVVDGCSETISPDVCCGDMKIPGDGVTTSNCGGGVQ</sequence>
<dbReference type="Proteomes" id="UP001055879">
    <property type="component" value="Linkage Group LG11"/>
</dbReference>
<reference evidence="1 2" key="2">
    <citation type="journal article" date="2022" name="Mol. Ecol. Resour.">
        <title>The genomes of chicory, endive, great burdock and yacon provide insights into Asteraceae paleo-polyploidization history and plant inulin production.</title>
        <authorList>
            <person name="Fan W."/>
            <person name="Wang S."/>
            <person name="Wang H."/>
            <person name="Wang A."/>
            <person name="Jiang F."/>
            <person name="Liu H."/>
            <person name="Zhao H."/>
            <person name="Xu D."/>
            <person name="Zhang Y."/>
        </authorList>
    </citation>
    <scope>NUCLEOTIDE SEQUENCE [LARGE SCALE GENOMIC DNA]</scope>
    <source>
        <strain evidence="2">cv. Niubang</strain>
    </source>
</reference>
<reference evidence="2" key="1">
    <citation type="journal article" date="2022" name="Mol. Ecol. Resour.">
        <title>The genomes of chicory, endive, great burdock and yacon provide insights into Asteraceae palaeo-polyploidization history and plant inulin production.</title>
        <authorList>
            <person name="Fan W."/>
            <person name="Wang S."/>
            <person name="Wang H."/>
            <person name="Wang A."/>
            <person name="Jiang F."/>
            <person name="Liu H."/>
            <person name="Zhao H."/>
            <person name="Xu D."/>
            <person name="Zhang Y."/>
        </authorList>
    </citation>
    <scope>NUCLEOTIDE SEQUENCE [LARGE SCALE GENOMIC DNA]</scope>
    <source>
        <strain evidence="2">cv. Niubang</strain>
    </source>
</reference>
<gene>
    <name evidence="1" type="ORF">L6452_32430</name>
</gene>
<dbReference type="EMBL" id="CM042057">
    <property type="protein sequence ID" value="KAI3692610.1"/>
    <property type="molecule type" value="Genomic_DNA"/>
</dbReference>
<protein>
    <submittedName>
        <fullName evidence="1">Uncharacterized protein</fullName>
    </submittedName>
</protein>
<keyword evidence="2" id="KW-1185">Reference proteome</keyword>
<name>A0ACB8Z5N9_ARCLA</name>